<dbReference type="EMBL" id="JAPEUL010000004">
    <property type="protein sequence ID" value="MCW4628396.1"/>
    <property type="molecule type" value="Genomic_DNA"/>
</dbReference>
<evidence type="ECO:0000313" key="2">
    <source>
        <dbReference type="Proteomes" id="UP001431181"/>
    </source>
</evidence>
<accession>A0ABT3KDY7</accession>
<dbReference type="Proteomes" id="UP001431181">
    <property type="component" value="Unassembled WGS sequence"/>
</dbReference>
<dbReference type="RefSeq" id="WP_265217609.1">
    <property type="nucleotide sequence ID" value="NZ_JAPEUL010000004.1"/>
</dbReference>
<evidence type="ECO:0000313" key="1">
    <source>
        <dbReference type="EMBL" id="MCW4628396.1"/>
    </source>
</evidence>
<proteinExistence type="predicted"/>
<comment type="caution">
    <text evidence="1">The sequence shown here is derived from an EMBL/GenBank/DDBJ whole genome shotgun (WGS) entry which is preliminary data.</text>
</comment>
<keyword evidence="2" id="KW-1185">Reference proteome</keyword>
<gene>
    <name evidence="1" type="ORF">ONZ52_04945</name>
</gene>
<reference evidence="1" key="1">
    <citation type="submission" date="2022-11" db="EMBL/GenBank/DDBJ databases">
        <title>Marinomonas sp. nov., isolated from marine algae.</title>
        <authorList>
            <person name="Choi D.G."/>
            <person name="Kim J.M."/>
            <person name="Lee J.K."/>
            <person name="Baek J.H."/>
            <person name="Jeon C.O."/>
        </authorList>
    </citation>
    <scope>NUCLEOTIDE SEQUENCE</scope>
    <source>
        <strain evidence="1">KJ51-3</strain>
    </source>
</reference>
<name>A0ABT3KDY7_9GAMM</name>
<protein>
    <submittedName>
        <fullName evidence="1">DUF2145 domain-containing protein</fullName>
    </submittedName>
</protein>
<organism evidence="1 2">
    <name type="scientific">Marinomonas rhodophyticola</name>
    <dbReference type="NCBI Taxonomy" id="2992803"/>
    <lineage>
        <taxon>Bacteria</taxon>
        <taxon>Pseudomonadati</taxon>
        <taxon>Pseudomonadota</taxon>
        <taxon>Gammaproteobacteria</taxon>
        <taxon>Oceanospirillales</taxon>
        <taxon>Oceanospirillaceae</taxon>
        <taxon>Marinomonas</taxon>
    </lineage>
</organism>
<dbReference type="InterPro" id="IPR014547">
    <property type="entry name" value="UCP028477"/>
</dbReference>
<sequence length="275" mass="30967">MSFGIFQKDTEMNIRILLTLLILISSNIWAGSQATEQAVIEPERIIKFAKNVEKYAASNGARAFIIARVGRPKKDLPEGINYTHTAIAVYSNIQLSNGATVQGYAIHNLYQLDGEADRSKLVIDYPVDFFWGVQELKAGIIIPSKEIQARLIALIDNGNDAKLHNPNYSVIANPFNNQYQNCTEHTLNLINAAIYQTTDMKRLKAIEKTYFTPQVVKINSFKLALGSMFIDDITTKDHQGEIRTTTFTSIYRYLEKYQLATLGVSLNEKQEVTPL</sequence>
<dbReference type="Pfam" id="PF09916">
    <property type="entry name" value="DUF2145"/>
    <property type="match status" value="1"/>
</dbReference>